<evidence type="ECO:0000313" key="1">
    <source>
        <dbReference type="EMBL" id="KKU95674.1"/>
    </source>
</evidence>
<dbReference type="AlphaFoldDB" id="A0A0G1UNF7"/>
<dbReference type="Proteomes" id="UP000034661">
    <property type="component" value="Unassembled WGS sequence"/>
</dbReference>
<reference evidence="1 2" key="1">
    <citation type="journal article" date="2015" name="Nature">
        <title>rRNA introns, odd ribosomes, and small enigmatic genomes across a large radiation of phyla.</title>
        <authorList>
            <person name="Brown C.T."/>
            <person name="Hug L.A."/>
            <person name="Thomas B.C."/>
            <person name="Sharon I."/>
            <person name="Castelle C.J."/>
            <person name="Singh A."/>
            <person name="Wilkins M.J."/>
            <person name="Williams K.H."/>
            <person name="Banfield J.F."/>
        </authorList>
    </citation>
    <scope>NUCLEOTIDE SEQUENCE [LARGE SCALE GENOMIC DNA]</scope>
</reference>
<proteinExistence type="predicted"/>
<evidence type="ECO:0000313" key="2">
    <source>
        <dbReference type="Proteomes" id="UP000034661"/>
    </source>
</evidence>
<accession>A0A0G1UNF7</accession>
<sequence>METGADVVCGSCTKGSEPGTAAMRMVIPDGEGGATIQEVGEVRCPGAVIEFMDAGRDVFPPPLEGNQL</sequence>
<comment type="caution">
    <text evidence="1">The sequence shown here is derived from an EMBL/GenBank/DDBJ whole genome shotgun (WGS) entry which is preliminary data.</text>
</comment>
<organism evidence="1 2">
    <name type="scientific">Candidatus Gottesmanbacteria bacterium GW2011_GWA1_48_13</name>
    <dbReference type="NCBI Taxonomy" id="1618439"/>
    <lineage>
        <taxon>Bacteria</taxon>
        <taxon>Candidatus Gottesmaniibacteriota</taxon>
    </lineage>
</organism>
<gene>
    <name evidence="1" type="ORF">UY27_C0011G0010</name>
</gene>
<dbReference type="EMBL" id="LCPJ01000011">
    <property type="protein sequence ID" value="KKU95674.1"/>
    <property type="molecule type" value="Genomic_DNA"/>
</dbReference>
<name>A0A0G1UNF7_9BACT</name>
<protein>
    <submittedName>
        <fullName evidence="1">Uncharacterized protein</fullName>
    </submittedName>
</protein>